<name>A0A938YDE1_9ACTN</name>
<dbReference type="PANTHER" id="PTHR43537">
    <property type="entry name" value="TRANSCRIPTIONAL REGULATOR, GNTR FAMILY"/>
    <property type="match status" value="1"/>
</dbReference>
<dbReference type="InterPro" id="IPR036390">
    <property type="entry name" value="WH_DNA-bd_sf"/>
</dbReference>
<dbReference type="SUPFAM" id="SSF48008">
    <property type="entry name" value="GntR ligand-binding domain-like"/>
    <property type="match status" value="1"/>
</dbReference>
<gene>
    <name evidence="6" type="ORF">JL106_00095</name>
</gene>
<dbReference type="Proteomes" id="UP000663792">
    <property type="component" value="Unassembled WGS sequence"/>
</dbReference>
<evidence type="ECO:0000259" key="5">
    <source>
        <dbReference type="PROSITE" id="PS50949"/>
    </source>
</evidence>
<organism evidence="6 7">
    <name type="scientific">Nakamurella leprariae</name>
    <dbReference type="NCBI Taxonomy" id="2803911"/>
    <lineage>
        <taxon>Bacteria</taxon>
        <taxon>Bacillati</taxon>
        <taxon>Actinomycetota</taxon>
        <taxon>Actinomycetes</taxon>
        <taxon>Nakamurellales</taxon>
        <taxon>Nakamurellaceae</taxon>
        <taxon>Nakamurella</taxon>
    </lineage>
</organism>
<dbReference type="Gene3D" id="1.10.10.10">
    <property type="entry name" value="Winged helix-like DNA-binding domain superfamily/Winged helix DNA-binding domain"/>
    <property type="match status" value="1"/>
</dbReference>
<dbReference type="GO" id="GO:0003677">
    <property type="term" value="F:DNA binding"/>
    <property type="evidence" value="ECO:0007669"/>
    <property type="project" value="UniProtKB-KW"/>
</dbReference>
<evidence type="ECO:0000256" key="4">
    <source>
        <dbReference type="SAM" id="MobiDB-lite"/>
    </source>
</evidence>
<keyword evidence="3" id="KW-0804">Transcription</keyword>
<dbReference type="InterPro" id="IPR011711">
    <property type="entry name" value="GntR_C"/>
</dbReference>
<dbReference type="RefSeq" id="WP_205258637.1">
    <property type="nucleotide sequence ID" value="NZ_JAERWK010000001.1"/>
</dbReference>
<dbReference type="SMART" id="SM00345">
    <property type="entry name" value="HTH_GNTR"/>
    <property type="match status" value="1"/>
</dbReference>
<comment type="caution">
    <text evidence="6">The sequence shown here is derived from an EMBL/GenBank/DDBJ whole genome shotgun (WGS) entry which is preliminary data.</text>
</comment>
<dbReference type="SMART" id="SM00895">
    <property type="entry name" value="FCD"/>
    <property type="match status" value="1"/>
</dbReference>
<evidence type="ECO:0000256" key="3">
    <source>
        <dbReference type="ARBA" id="ARBA00023163"/>
    </source>
</evidence>
<dbReference type="InterPro" id="IPR008920">
    <property type="entry name" value="TF_FadR/GntR_C"/>
</dbReference>
<dbReference type="SUPFAM" id="SSF46785">
    <property type="entry name" value="Winged helix' DNA-binding domain"/>
    <property type="match status" value="1"/>
</dbReference>
<dbReference type="Pfam" id="PF07729">
    <property type="entry name" value="FCD"/>
    <property type="match status" value="1"/>
</dbReference>
<feature type="domain" description="HTH gntR-type" evidence="5">
    <location>
        <begin position="20"/>
        <end position="86"/>
    </location>
</feature>
<dbReference type="Pfam" id="PF00392">
    <property type="entry name" value="GntR"/>
    <property type="match status" value="1"/>
</dbReference>
<accession>A0A938YDE1</accession>
<reference evidence="6" key="1">
    <citation type="submission" date="2021-01" db="EMBL/GenBank/DDBJ databases">
        <title>YIM 132084 draft genome.</title>
        <authorList>
            <person name="An D."/>
        </authorList>
    </citation>
    <scope>NUCLEOTIDE SEQUENCE</scope>
    <source>
        <strain evidence="6">YIM 132084</strain>
    </source>
</reference>
<dbReference type="EMBL" id="JAERWK010000001">
    <property type="protein sequence ID" value="MBM9465678.1"/>
    <property type="molecule type" value="Genomic_DNA"/>
</dbReference>
<sequence length="227" mass="25030">MTESPVVDRTSSPGLEGAAPSIGDRTYAELRAALLAGRHRPGSVLLETAIAAELEISRTPAREALVRLTQDGLLQRRGRGFEVRIRTVDEIVDIYDARIVLEGWGAATAAERRTSVDLARLHAAHAAAEVADTAANLKDTHRQFHQVLKRCWHNPTLVDETDRLHAMASMVPHHEELTAKDARLNSVDHQLIVDAIDARDAEAARTAAMNHLRRARDRRIARMAATD</sequence>
<dbReference type="InterPro" id="IPR000524">
    <property type="entry name" value="Tscrpt_reg_HTH_GntR"/>
</dbReference>
<keyword evidence="1" id="KW-0805">Transcription regulation</keyword>
<evidence type="ECO:0000313" key="6">
    <source>
        <dbReference type="EMBL" id="MBM9465678.1"/>
    </source>
</evidence>
<evidence type="ECO:0000256" key="2">
    <source>
        <dbReference type="ARBA" id="ARBA00023125"/>
    </source>
</evidence>
<dbReference type="PANTHER" id="PTHR43537:SF49">
    <property type="entry name" value="TRANSCRIPTIONAL REGULATORY PROTEIN"/>
    <property type="match status" value="1"/>
</dbReference>
<keyword evidence="7" id="KW-1185">Reference proteome</keyword>
<dbReference type="AlphaFoldDB" id="A0A938YDE1"/>
<keyword evidence="2" id="KW-0238">DNA-binding</keyword>
<dbReference type="InterPro" id="IPR036388">
    <property type="entry name" value="WH-like_DNA-bd_sf"/>
</dbReference>
<protein>
    <submittedName>
        <fullName evidence="6">GntR family transcriptional regulator</fullName>
    </submittedName>
</protein>
<evidence type="ECO:0000256" key="1">
    <source>
        <dbReference type="ARBA" id="ARBA00023015"/>
    </source>
</evidence>
<evidence type="ECO:0000313" key="7">
    <source>
        <dbReference type="Proteomes" id="UP000663792"/>
    </source>
</evidence>
<proteinExistence type="predicted"/>
<dbReference type="GO" id="GO:0003700">
    <property type="term" value="F:DNA-binding transcription factor activity"/>
    <property type="evidence" value="ECO:0007669"/>
    <property type="project" value="InterPro"/>
</dbReference>
<dbReference type="Gene3D" id="1.20.120.530">
    <property type="entry name" value="GntR ligand-binding domain-like"/>
    <property type="match status" value="1"/>
</dbReference>
<dbReference type="PROSITE" id="PS50949">
    <property type="entry name" value="HTH_GNTR"/>
    <property type="match status" value="1"/>
</dbReference>
<feature type="compositionally biased region" description="Polar residues" evidence="4">
    <location>
        <begin position="1"/>
        <end position="13"/>
    </location>
</feature>
<feature type="region of interest" description="Disordered" evidence="4">
    <location>
        <begin position="1"/>
        <end position="20"/>
    </location>
</feature>